<keyword evidence="2" id="KW-1185">Reference proteome</keyword>
<evidence type="ECO:0000313" key="1">
    <source>
        <dbReference type="EMBL" id="MFM0102004.1"/>
    </source>
</evidence>
<gene>
    <name evidence="1" type="ORF">PQR01_00450</name>
</gene>
<organism evidence="1 2">
    <name type="scientific">Paraburkholderia rhynchosiae</name>
    <dbReference type="NCBI Taxonomy" id="487049"/>
    <lineage>
        <taxon>Bacteria</taxon>
        <taxon>Pseudomonadati</taxon>
        <taxon>Pseudomonadota</taxon>
        <taxon>Betaproteobacteria</taxon>
        <taxon>Burkholderiales</taxon>
        <taxon>Burkholderiaceae</taxon>
        <taxon>Paraburkholderia</taxon>
    </lineage>
</organism>
<dbReference type="EMBL" id="JAQQDW010000001">
    <property type="protein sequence ID" value="MFM0102004.1"/>
    <property type="molecule type" value="Genomic_DNA"/>
</dbReference>
<evidence type="ECO:0000313" key="2">
    <source>
        <dbReference type="Proteomes" id="UP001629235"/>
    </source>
</evidence>
<reference evidence="1 2" key="1">
    <citation type="journal article" date="2024" name="Chem. Sci.">
        <title>Discovery of megapolipeptins by genome mining of a Burkholderiales bacteria collection.</title>
        <authorList>
            <person name="Paulo B.S."/>
            <person name="Recchia M.J.J."/>
            <person name="Lee S."/>
            <person name="Fergusson C.H."/>
            <person name="Romanowski S.B."/>
            <person name="Hernandez A."/>
            <person name="Krull N."/>
            <person name="Liu D.Y."/>
            <person name="Cavanagh H."/>
            <person name="Bos A."/>
            <person name="Gray C.A."/>
            <person name="Murphy B.T."/>
            <person name="Linington R.G."/>
            <person name="Eustaquio A.S."/>
        </authorList>
    </citation>
    <scope>NUCLEOTIDE SEQUENCE [LARGE SCALE GENOMIC DNA]</scope>
    <source>
        <strain evidence="1 2">RL18-126-BIB-B</strain>
    </source>
</reference>
<accession>A0ACC7N4G2</accession>
<dbReference type="Proteomes" id="UP001629235">
    <property type="component" value="Unassembled WGS sequence"/>
</dbReference>
<comment type="caution">
    <text evidence="1">The sequence shown here is derived from an EMBL/GenBank/DDBJ whole genome shotgun (WGS) entry which is preliminary data.</text>
</comment>
<name>A0ACC7N4G2_9BURK</name>
<proteinExistence type="predicted"/>
<sequence>MGLLDGLMNEPASLGLLSAGTNIMAASGPSRMPVGLGTVLSQGLQGAVGGYQGAINNQYDRVSKALQLQNLQYQASQNGLLNDIIRRGLSGQQESQAAPGQPAAPQSVATGIPVLDAGGVPAGTSDSGQGATSMPVPATGDMPQGSPVAAAPQPQSGAPAPQASGGMFGGIPPQQAALAIALGQRAPALAGAILDQYKPTDFQKLLTANGIDQKSTLGRQLLQQQIAKQNNMPLQAFRGGGYAYNPATQTMEQLPQVPEGYTAAQGPNGWQIVPVAGATGAIAASAAAKEGGVGSVLPYSGVDAQGNPLPITNRTAAATGGTFGNQPPPIPTLPGLGGAQAQGGAAVPLPGGPIPGGARGGAIYAAPPMGSVANANDAQAAPAQTMKDSYSKLQGASSTANAALEALQKMQQLASGKTVLSTGPLGTLSTPINPSAAEYEKQRANVITLLANQNGTNGTDAGRALTGESVPDYGKPASAIKDGIGTLVNQVKVGQLKANFLTPAYNAGDSKAYTHLENQFDQNVSPSMMPLLTMPAGPARAAALKQAAQNPQMRSRLEWAVQNGVLK</sequence>
<protein>
    <submittedName>
        <fullName evidence="1">Uncharacterized protein</fullName>
    </submittedName>
</protein>